<evidence type="ECO:0000259" key="12">
    <source>
        <dbReference type="Pfam" id="PF02768"/>
    </source>
</evidence>
<dbReference type="InterPro" id="IPR022634">
    <property type="entry name" value="DNA_polIII_beta_N"/>
</dbReference>
<sequence length="366" mass="40832">MRCEIEHSVFVESLSGIITAIPSRTTYPVLQNILLEVVNQKLTLAATDLDSYIRTEIPLVLGSRTEPGKIILPGRKLFEACREISAPQLVLETEENNVRLQAGPSKFLFAGLDPAEYPEPPSPPSGESLKFSLTMLLDAFETTNFAVSHDESRPAMCGLYWEVKNKEMRMVATDGYRLALVKKISNFPQKISCIIPPKVFGLLPRTEEEVIITTDPTKISFVLSNTTIISRLIEGPYPDYERVIPKEQPNILRIKREHLMAGLRRTAVFAHPVGRLVVLELSKQELSLFAQSPEIGSATEKLECSYKGSDLKIGFNVNYLLEVLRHIDTEEVQIELAGPLNAGLIRPGAASPETEKIFLLMPIHLE</sequence>
<dbReference type="SUPFAM" id="SSF55979">
    <property type="entry name" value="DNA clamp"/>
    <property type="match status" value="3"/>
</dbReference>
<dbReference type="CDD" id="cd00140">
    <property type="entry name" value="beta_clamp"/>
    <property type="match status" value="1"/>
</dbReference>
<evidence type="ECO:0000259" key="11">
    <source>
        <dbReference type="Pfam" id="PF02767"/>
    </source>
</evidence>
<reference evidence="13" key="1">
    <citation type="journal article" date="2020" name="mSystems">
        <title>Genome- and Community-Level Interaction Insights into Carbon Utilization and Element Cycling Functions of Hydrothermarchaeota in Hydrothermal Sediment.</title>
        <authorList>
            <person name="Zhou Z."/>
            <person name="Liu Y."/>
            <person name="Xu W."/>
            <person name="Pan J."/>
            <person name="Luo Z.H."/>
            <person name="Li M."/>
        </authorList>
    </citation>
    <scope>NUCLEOTIDE SEQUENCE [LARGE SCALE GENOMIC DNA]</scope>
    <source>
        <strain evidence="13">SpSt-876</strain>
    </source>
</reference>
<gene>
    <name evidence="13" type="primary">dnaN</name>
    <name evidence="13" type="ORF">ENW73_08005</name>
</gene>
<dbReference type="PANTHER" id="PTHR30478:SF0">
    <property type="entry name" value="BETA SLIDING CLAMP"/>
    <property type="match status" value="1"/>
</dbReference>
<organism evidence="13">
    <name type="scientific">candidate division WOR-3 bacterium</name>
    <dbReference type="NCBI Taxonomy" id="2052148"/>
    <lineage>
        <taxon>Bacteria</taxon>
        <taxon>Bacteria division WOR-3</taxon>
    </lineage>
</organism>
<dbReference type="Gene3D" id="3.70.10.10">
    <property type="match status" value="1"/>
</dbReference>
<dbReference type="GO" id="GO:0008408">
    <property type="term" value="F:3'-5' exonuclease activity"/>
    <property type="evidence" value="ECO:0007669"/>
    <property type="project" value="InterPro"/>
</dbReference>
<dbReference type="InterPro" id="IPR022635">
    <property type="entry name" value="DNA_polIII_beta_C"/>
</dbReference>
<evidence type="ECO:0000256" key="6">
    <source>
        <dbReference type="ARBA" id="ARBA00022705"/>
    </source>
</evidence>
<dbReference type="GO" id="GO:0003677">
    <property type="term" value="F:DNA binding"/>
    <property type="evidence" value="ECO:0007669"/>
    <property type="project" value="UniProtKB-UniRule"/>
</dbReference>
<evidence type="ECO:0000256" key="5">
    <source>
        <dbReference type="ARBA" id="ARBA00022695"/>
    </source>
</evidence>
<feature type="domain" description="DNA polymerase III beta sliding clamp central" evidence="11">
    <location>
        <begin position="137"/>
        <end position="239"/>
    </location>
</feature>
<comment type="function">
    <text evidence="9">Confers DNA tethering and processivity to DNA polymerases and other proteins. Acts as a clamp, forming a ring around DNA (a reaction catalyzed by the clamp-loading complex) which diffuses in an ATP-independent manner freely and bidirectionally along dsDNA. Initially characterized for its ability to contact the catalytic subunit of DNA polymerase III (Pol III), a complex, multichain enzyme responsible for most of the replicative synthesis in bacteria; Pol III exhibits 3'-5' exonuclease proofreading activity. The beta chain is required for initiation of replication as well as for processivity of DNA replication.</text>
</comment>
<dbReference type="Pfam" id="PF00712">
    <property type="entry name" value="DNA_pol3_beta"/>
    <property type="match status" value="1"/>
</dbReference>
<dbReference type="GO" id="GO:0009360">
    <property type="term" value="C:DNA polymerase III complex"/>
    <property type="evidence" value="ECO:0007669"/>
    <property type="project" value="InterPro"/>
</dbReference>
<keyword evidence="4 9" id="KW-0808">Transferase</keyword>
<comment type="subunit">
    <text evidence="9">Forms a ring-shaped head-to-tail homodimer around DNA.</text>
</comment>
<evidence type="ECO:0000256" key="9">
    <source>
        <dbReference type="PIRNR" id="PIRNR000804"/>
    </source>
</evidence>
<keyword evidence="5 9" id="KW-0548">Nucleotidyltransferase</keyword>
<evidence type="ECO:0000256" key="2">
    <source>
        <dbReference type="ARBA" id="ARBA00010752"/>
    </source>
</evidence>
<proteinExistence type="inferred from homology"/>
<feature type="domain" description="DNA polymerase III beta sliding clamp N-terminal" evidence="10">
    <location>
        <begin position="1"/>
        <end position="119"/>
    </location>
</feature>
<dbReference type="Gene3D" id="3.10.150.10">
    <property type="entry name" value="DNA Polymerase III, subunit A, domain 2"/>
    <property type="match status" value="1"/>
</dbReference>
<protein>
    <recommendedName>
        <fullName evidence="9">Beta sliding clamp</fullName>
    </recommendedName>
</protein>
<keyword evidence="6 9" id="KW-0235">DNA replication</keyword>
<dbReference type="EMBL" id="DTLI01000191">
    <property type="protein sequence ID" value="HHS52784.1"/>
    <property type="molecule type" value="Genomic_DNA"/>
</dbReference>
<evidence type="ECO:0000256" key="4">
    <source>
        <dbReference type="ARBA" id="ARBA00022679"/>
    </source>
</evidence>
<evidence type="ECO:0000259" key="10">
    <source>
        <dbReference type="Pfam" id="PF00712"/>
    </source>
</evidence>
<name>A0A7C6AAW5_UNCW3</name>
<evidence type="ECO:0000256" key="7">
    <source>
        <dbReference type="ARBA" id="ARBA00022932"/>
    </source>
</evidence>
<dbReference type="InterPro" id="IPR046938">
    <property type="entry name" value="DNA_clamp_sf"/>
</dbReference>
<dbReference type="GO" id="GO:0003887">
    <property type="term" value="F:DNA-directed DNA polymerase activity"/>
    <property type="evidence" value="ECO:0007669"/>
    <property type="project" value="UniProtKB-UniRule"/>
</dbReference>
<dbReference type="Pfam" id="PF02768">
    <property type="entry name" value="DNA_pol3_beta_3"/>
    <property type="match status" value="1"/>
</dbReference>
<dbReference type="GO" id="GO:0006271">
    <property type="term" value="P:DNA strand elongation involved in DNA replication"/>
    <property type="evidence" value="ECO:0007669"/>
    <property type="project" value="TreeGrafter"/>
</dbReference>
<dbReference type="InterPro" id="IPR022637">
    <property type="entry name" value="DNA_polIII_beta_cen"/>
</dbReference>
<evidence type="ECO:0000256" key="3">
    <source>
        <dbReference type="ARBA" id="ARBA00022490"/>
    </source>
</evidence>
<keyword evidence="8" id="KW-0238">DNA-binding</keyword>
<feature type="domain" description="DNA polymerase III beta sliding clamp C-terminal" evidence="12">
    <location>
        <begin position="242"/>
        <end position="349"/>
    </location>
</feature>
<accession>A0A7C6AAW5</accession>
<evidence type="ECO:0000256" key="8">
    <source>
        <dbReference type="ARBA" id="ARBA00023125"/>
    </source>
</evidence>
<evidence type="ECO:0000313" key="13">
    <source>
        <dbReference type="EMBL" id="HHS52784.1"/>
    </source>
</evidence>
<dbReference type="NCBIfam" id="TIGR00663">
    <property type="entry name" value="dnan"/>
    <property type="match status" value="1"/>
</dbReference>
<comment type="similarity">
    <text evidence="2 9">Belongs to the beta sliding clamp family.</text>
</comment>
<dbReference type="SMART" id="SM00480">
    <property type="entry name" value="POL3Bc"/>
    <property type="match status" value="1"/>
</dbReference>
<dbReference type="PANTHER" id="PTHR30478">
    <property type="entry name" value="DNA POLYMERASE III SUBUNIT BETA"/>
    <property type="match status" value="1"/>
</dbReference>
<keyword evidence="3 9" id="KW-0963">Cytoplasm</keyword>
<dbReference type="Pfam" id="PF02767">
    <property type="entry name" value="DNA_pol3_beta_2"/>
    <property type="match status" value="1"/>
</dbReference>
<dbReference type="InterPro" id="IPR001001">
    <property type="entry name" value="DNA_polIII_beta"/>
</dbReference>
<comment type="caution">
    <text evidence="13">The sequence shown here is derived from an EMBL/GenBank/DDBJ whole genome shotgun (WGS) entry which is preliminary data.</text>
</comment>
<keyword evidence="7 9" id="KW-0239">DNA-directed DNA polymerase</keyword>
<comment type="subcellular location">
    <subcellularLocation>
        <location evidence="1 9">Cytoplasm</location>
    </subcellularLocation>
</comment>
<dbReference type="AlphaFoldDB" id="A0A7C6AAW5"/>
<dbReference type="GO" id="GO:0005737">
    <property type="term" value="C:cytoplasm"/>
    <property type="evidence" value="ECO:0007669"/>
    <property type="project" value="UniProtKB-SubCell"/>
</dbReference>
<dbReference type="PIRSF" id="PIRSF000804">
    <property type="entry name" value="DNA_pol_III_b"/>
    <property type="match status" value="1"/>
</dbReference>
<evidence type="ECO:0000256" key="1">
    <source>
        <dbReference type="ARBA" id="ARBA00004496"/>
    </source>
</evidence>